<dbReference type="InterPro" id="IPR014982">
    <property type="entry name" value="GSCFA"/>
</dbReference>
<reference evidence="3 4" key="1">
    <citation type="submission" date="2016-11" db="EMBL/GenBank/DDBJ databases">
        <authorList>
            <person name="Jaros S."/>
            <person name="Januszkiewicz K."/>
            <person name="Wedrychowicz H."/>
        </authorList>
    </citation>
    <scope>NUCLEOTIDE SEQUENCE [LARGE SCALE GENOMIC DNA]</scope>
    <source>
        <strain evidence="3 4">DSM 100565</strain>
    </source>
</reference>
<dbReference type="EMBL" id="FQYO01000002">
    <property type="protein sequence ID" value="SHI65147.1"/>
    <property type="molecule type" value="Genomic_DNA"/>
</dbReference>
<dbReference type="AlphaFoldDB" id="A0A1M6CVV7"/>
<dbReference type="RefSeq" id="WP_073327294.1">
    <property type="nucleotide sequence ID" value="NZ_FQYO01000002.1"/>
</dbReference>
<accession>A0A1M6CVV7</accession>
<feature type="compositionally biased region" description="Acidic residues" evidence="1">
    <location>
        <begin position="332"/>
        <end position="345"/>
    </location>
</feature>
<evidence type="ECO:0000313" key="3">
    <source>
        <dbReference type="EMBL" id="SHI65147.1"/>
    </source>
</evidence>
<proteinExistence type="predicted"/>
<keyword evidence="4" id="KW-1185">Reference proteome</keyword>
<feature type="region of interest" description="Disordered" evidence="1">
    <location>
        <begin position="318"/>
        <end position="345"/>
    </location>
</feature>
<dbReference type="Pfam" id="PF08885">
    <property type="entry name" value="GSCFA"/>
    <property type="match status" value="1"/>
</dbReference>
<protein>
    <submittedName>
        <fullName evidence="3">GSCFA family protein</fullName>
    </submittedName>
</protein>
<feature type="compositionally biased region" description="Low complexity" evidence="1">
    <location>
        <begin position="319"/>
        <end position="331"/>
    </location>
</feature>
<dbReference type="STRING" id="1447782.SAMN05444417_1394"/>
<gene>
    <name evidence="3" type="ORF">SAMN05444417_1394</name>
</gene>
<evidence type="ECO:0000313" key="4">
    <source>
        <dbReference type="Proteomes" id="UP000184292"/>
    </source>
</evidence>
<evidence type="ECO:0000259" key="2">
    <source>
        <dbReference type="Pfam" id="PF08885"/>
    </source>
</evidence>
<dbReference type="Proteomes" id="UP000184292">
    <property type="component" value="Unassembled WGS sequence"/>
</dbReference>
<name>A0A1M6CVV7_9RHOB</name>
<feature type="domain" description="GSCFA" evidence="2">
    <location>
        <begin position="42"/>
        <end position="311"/>
    </location>
</feature>
<dbReference type="OrthoDB" id="369216at2"/>
<evidence type="ECO:0000256" key="1">
    <source>
        <dbReference type="SAM" id="MobiDB-lite"/>
    </source>
</evidence>
<organism evidence="3 4">
    <name type="scientific">Wenxinia saemankumensis</name>
    <dbReference type="NCBI Taxonomy" id="1447782"/>
    <lineage>
        <taxon>Bacteria</taxon>
        <taxon>Pseudomonadati</taxon>
        <taxon>Pseudomonadota</taxon>
        <taxon>Alphaproteobacteria</taxon>
        <taxon>Rhodobacterales</taxon>
        <taxon>Roseobacteraceae</taxon>
        <taxon>Wenxinia</taxon>
    </lineage>
</organism>
<sequence length="365" mass="40279">MSSPYDDLPPEAFWKTGVVEADRAALRGLYRPRHVLTRQTAIATAGSCFAQHIARALRAAGANVLDAEPAPRPMPAEIRARYGYDLFSARTGNVYTARQLRQLLEEVADGEPDSAHVWEEDGRHFDALRPNVEPDGLATVDEVLLHRDYHLARTSRMLQRTEVLIFTLGLTEAWADRASGRVYPVAPGVVAGRFDPARHVLRVFRQAEVLEDLAAIRKLLHRFRRGMRLLLTVSPVPLTATARPRRHVLDATAEAKATLRSAVAEFVADHADADYFPSYELVTHPALVTDAFAPNLRSVRPEIVERVMAQFLQAHGLLDAPSRPDPATAPDDAPDDADGEDEDGDDLVCDELLLQAFAPGGEGRR</sequence>